<evidence type="ECO:0000259" key="2">
    <source>
        <dbReference type="Pfam" id="PF13360"/>
    </source>
</evidence>
<dbReference type="InterPro" id="IPR002372">
    <property type="entry name" value="PQQ_rpt_dom"/>
</dbReference>
<feature type="domain" description="Pyrrolo-quinoline quinone repeat" evidence="2">
    <location>
        <begin position="404"/>
        <end position="465"/>
    </location>
</feature>
<dbReference type="InterPro" id="IPR011047">
    <property type="entry name" value="Quinoprotein_ADH-like_sf"/>
</dbReference>
<evidence type="ECO:0000313" key="4">
    <source>
        <dbReference type="Proteomes" id="UP000481327"/>
    </source>
</evidence>
<dbReference type="PANTHER" id="PTHR34512:SF30">
    <property type="entry name" value="OUTER MEMBRANE PROTEIN ASSEMBLY FACTOR BAMB"/>
    <property type="match status" value="1"/>
</dbReference>
<dbReference type="InterPro" id="IPR018391">
    <property type="entry name" value="PQQ_b-propeller_rpt"/>
</dbReference>
<proteinExistence type="predicted"/>
<feature type="region of interest" description="Disordered" evidence="1">
    <location>
        <begin position="1"/>
        <end position="24"/>
    </location>
</feature>
<dbReference type="Proteomes" id="UP000481327">
    <property type="component" value="Unassembled WGS sequence"/>
</dbReference>
<dbReference type="InterPro" id="IPR015943">
    <property type="entry name" value="WD40/YVTN_repeat-like_dom_sf"/>
</dbReference>
<accession>A0A7C9KXL9</accession>
<dbReference type="SMART" id="SM00564">
    <property type="entry name" value="PQQ"/>
    <property type="match status" value="7"/>
</dbReference>
<dbReference type="EMBL" id="WIOL01000003">
    <property type="protein sequence ID" value="MQT17602.1"/>
    <property type="molecule type" value="Genomic_DNA"/>
</dbReference>
<dbReference type="Pfam" id="PF13360">
    <property type="entry name" value="PQQ_2"/>
    <property type="match status" value="2"/>
</dbReference>
<name>A0A7C9KXL9_9SPHN</name>
<evidence type="ECO:0000256" key="1">
    <source>
        <dbReference type="SAM" id="MobiDB-lite"/>
    </source>
</evidence>
<reference evidence="3 4" key="1">
    <citation type="submission" date="2019-09" db="EMBL/GenBank/DDBJ databases">
        <title>Polymorphobacter sp. isolated from a lake in China.</title>
        <authorList>
            <person name="Liu Z."/>
        </authorList>
    </citation>
    <scope>NUCLEOTIDE SEQUENCE [LARGE SCALE GENOMIC DNA]</scope>
    <source>
        <strain evidence="3 4">D40P</strain>
    </source>
</reference>
<feature type="domain" description="Pyrrolo-quinoline quinone repeat" evidence="2">
    <location>
        <begin position="150"/>
        <end position="385"/>
    </location>
</feature>
<dbReference type="PANTHER" id="PTHR34512">
    <property type="entry name" value="CELL SURFACE PROTEIN"/>
    <property type="match status" value="1"/>
</dbReference>
<gene>
    <name evidence="3" type="ORF">F3168_10040</name>
</gene>
<protein>
    <submittedName>
        <fullName evidence="3">PQQ-binding-like beta-propeller repeat protein</fullName>
    </submittedName>
</protein>
<comment type="caution">
    <text evidence="3">The sequence shown here is derived from an EMBL/GenBank/DDBJ whole genome shotgun (WGS) entry which is preliminary data.</text>
</comment>
<keyword evidence="4" id="KW-1185">Reference proteome</keyword>
<dbReference type="AlphaFoldDB" id="A0A7C9KXL9"/>
<sequence length="467" mass="50041">MRPRRPLRRHQPLRHPRNLHHKGRCLKHPTPAFALMLALALGVSGCGVFKKTQPKSQTVGERIPVLNFETRAQAEAELADLVVVLPTQEANAEWSQPGGSASKANGHPALPERINTAWTVSIGQGSTGTRRLNAGPVVSGGRIFTMDTGGDVRAFDARTGALAWQARITLPGRNSNSAFGGGVSVADGRVFATTGYGIIAAYDTATGKELWQQKLAEPLRGAPSVYANRVYALTIDNQLFSLQADTGETAWTVSGTVEVAGLLGAAAPAVAQDTVVVGFSSGELNALRAENGRTVWADALARTGRSTAMAALSDIDASPVIDRGRVYAIGHGGRMAALELATGQRVWERNFAGTSTPWVAGEFVYIVTLEGEVICMTRRDGKVRWVRSLDRYKKPKKKTDPIQWSGPVLAGDRLFVVGSNQQMVTISPYTGEVTSTTKLKSAAYLPPIVADNSLYLLTDDGKLTAWR</sequence>
<dbReference type="Gene3D" id="2.130.10.10">
    <property type="entry name" value="YVTN repeat-like/Quinoprotein amine dehydrogenase"/>
    <property type="match status" value="1"/>
</dbReference>
<dbReference type="OrthoDB" id="5290752at2"/>
<evidence type="ECO:0000313" key="3">
    <source>
        <dbReference type="EMBL" id="MQT17602.1"/>
    </source>
</evidence>
<organism evidence="3 4">
    <name type="scientific">Sandarakinorhabdus fusca</name>
    <dbReference type="NCBI Taxonomy" id="1439888"/>
    <lineage>
        <taxon>Bacteria</taxon>
        <taxon>Pseudomonadati</taxon>
        <taxon>Pseudomonadota</taxon>
        <taxon>Alphaproteobacteria</taxon>
        <taxon>Sphingomonadales</taxon>
        <taxon>Sphingosinicellaceae</taxon>
        <taxon>Sandarakinorhabdus</taxon>
    </lineage>
</organism>
<dbReference type="SUPFAM" id="SSF50998">
    <property type="entry name" value="Quinoprotein alcohol dehydrogenase-like"/>
    <property type="match status" value="1"/>
</dbReference>